<dbReference type="Gene3D" id="3.30.565.10">
    <property type="entry name" value="Histidine kinase-like ATPase, C-terminal domain"/>
    <property type="match status" value="1"/>
</dbReference>
<protein>
    <submittedName>
        <fullName evidence="3">Conserved domain protein</fullName>
    </submittedName>
</protein>
<feature type="transmembrane region" description="Helical" evidence="1">
    <location>
        <begin position="80"/>
        <end position="100"/>
    </location>
</feature>
<gene>
    <name evidence="3" type="ORF">CUS_7514</name>
</gene>
<name>E9SGY6_RUMAL</name>
<organism evidence="3 4">
    <name type="scientific">Ruminococcus albus 8</name>
    <dbReference type="NCBI Taxonomy" id="246199"/>
    <lineage>
        <taxon>Bacteria</taxon>
        <taxon>Bacillati</taxon>
        <taxon>Bacillota</taxon>
        <taxon>Clostridia</taxon>
        <taxon>Eubacteriales</taxon>
        <taxon>Oscillospiraceae</taxon>
        <taxon>Ruminococcus</taxon>
    </lineage>
</organism>
<dbReference type="SUPFAM" id="SSF55874">
    <property type="entry name" value="ATPase domain of HSP90 chaperone/DNA topoisomerase II/histidine kinase"/>
    <property type="match status" value="1"/>
</dbReference>
<dbReference type="Pfam" id="PF14501">
    <property type="entry name" value="HATPase_c_5"/>
    <property type="match status" value="1"/>
</dbReference>
<dbReference type="OrthoDB" id="3173688at2"/>
<keyword evidence="4" id="KW-1185">Reference proteome</keyword>
<dbReference type="InterPro" id="IPR032834">
    <property type="entry name" value="NatK-like_C"/>
</dbReference>
<evidence type="ECO:0000313" key="4">
    <source>
        <dbReference type="Proteomes" id="UP000004259"/>
    </source>
</evidence>
<dbReference type="EMBL" id="ADKM02000130">
    <property type="protein sequence ID" value="EGC01351.1"/>
    <property type="molecule type" value="Genomic_DNA"/>
</dbReference>
<comment type="caution">
    <text evidence="3">The sequence shown here is derived from an EMBL/GenBank/DDBJ whole genome shotgun (WGS) entry which is preliminary data.</text>
</comment>
<dbReference type="STRING" id="246199.CUS_7514"/>
<proteinExistence type="predicted"/>
<dbReference type="eggNOG" id="COG3290">
    <property type="taxonomic scope" value="Bacteria"/>
</dbReference>
<dbReference type="PANTHER" id="PTHR40448">
    <property type="entry name" value="TWO-COMPONENT SENSOR HISTIDINE KINASE"/>
    <property type="match status" value="1"/>
</dbReference>
<dbReference type="CDD" id="cd16935">
    <property type="entry name" value="HATPase_AgrC-ComD-like"/>
    <property type="match status" value="1"/>
</dbReference>
<reference evidence="3 4" key="1">
    <citation type="submission" date="2011-02" db="EMBL/GenBank/DDBJ databases">
        <authorList>
            <person name="Nelson K.E."/>
            <person name="Sutton G."/>
            <person name="Torralba M."/>
            <person name="Durkin S."/>
            <person name="Harkins D."/>
            <person name="Montgomery R."/>
            <person name="Ziemer C."/>
            <person name="Klaassens E."/>
            <person name="Ocuiv P."/>
            <person name="Morrison M."/>
        </authorList>
    </citation>
    <scope>NUCLEOTIDE SEQUENCE [LARGE SCALE GENOMIC DNA]</scope>
    <source>
        <strain evidence="3 4">8</strain>
    </source>
</reference>
<evidence type="ECO:0000313" key="3">
    <source>
        <dbReference type="EMBL" id="EGC01351.1"/>
    </source>
</evidence>
<dbReference type="InterPro" id="IPR036890">
    <property type="entry name" value="HATPase_C_sf"/>
</dbReference>
<feature type="transmembrane region" description="Helical" evidence="1">
    <location>
        <begin position="217"/>
        <end position="239"/>
    </location>
</feature>
<sequence>MFRDKALQKEVRNIDTHFFGSVTVSVTDYLLSLLIFISAILIIHCFFDDEVMLKKQNLFFYGCTTFVLEIIYFFSQDYLLGDAVGFIMYVSGGIYGALLVKEKRVRRFFSVMVMMLLVAMLGAMLTHVLMYCLGRSDLMIYEEKRDQRYTFFTLTNIPLLLLVVLYLTNQYIKKGRTMMLRKVDKLYLVIYLAYMCVISKLFVWLETEKTTFAEEYGAVKLFTSLVAIGIAVLVPMFILRNRQTDYFNKLSEQHKSFLEAELAASKQFKEAQEETLAFRHDVQNNLSVVSQLMSEGKYKEAERFINDMHEHVSALSPKIVTGDEMLDSLIASKMAKMTDAGINFTIDGVADGGIGWKPMDICTVFANALDNAIEACQRVEERRRRFIKLEIRKTAHQRLITLVNSSAEDVDCEKLMHSKIHLTTKEDKQLHGYGVRNIRRTVEHYGGMLRMTCDDGQFKLEMIMGLGHAAG</sequence>
<feature type="transmembrane region" description="Helical" evidence="1">
    <location>
        <begin position="188"/>
        <end position="205"/>
    </location>
</feature>
<dbReference type="Proteomes" id="UP000004259">
    <property type="component" value="Unassembled WGS sequence"/>
</dbReference>
<dbReference type="PANTHER" id="PTHR40448:SF1">
    <property type="entry name" value="TWO-COMPONENT SENSOR HISTIDINE KINASE"/>
    <property type="match status" value="1"/>
</dbReference>
<dbReference type="RefSeq" id="WP_002852804.1">
    <property type="nucleotide sequence ID" value="NZ_ADKM02000130.1"/>
</dbReference>
<accession>E9SGY6</accession>
<feature type="transmembrane region" description="Helical" evidence="1">
    <location>
        <begin position="107"/>
        <end position="129"/>
    </location>
</feature>
<feature type="transmembrane region" description="Helical" evidence="1">
    <location>
        <begin position="29"/>
        <end position="46"/>
    </location>
</feature>
<feature type="transmembrane region" description="Helical" evidence="1">
    <location>
        <begin position="149"/>
        <end position="167"/>
    </location>
</feature>
<feature type="domain" description="Sensor histidine kinase NatK-like C-terminal" evidence="2">
    <location>
        <begin position="357"/>
        <end position="463"/>
    </location>
</feature>
<feature type="transmembrane region" description="Helical" evidence="1">
    <location>
        <begin position="58"/>
        <end position="74"/>
    </location>
</feature>
<evidence type="ECO:0000256" key="1">
    <source>
        <dbReference type="SAM" id="Phobius"/>
    </source>
</evidence>
<keyword evidence="1" id="KW-1133">Transmembrane helix</keyword>
<evidence type="ECO:0000259" key="2">
    <source>
        <dbReference type="Pfam" id="PF14501"/>
    </source>
</evidence>
<keyword evidence="1" id="KW-0472">Membrane</keyword>
<dbReference type="AlphaFoldDB" id="E9SGY6"/>
<dbReference type="GO" id="GO:0042802">
    <property type="term" value="F:identical protein binding"/>
    <property type="evidence" value="ECO:0007669"/>
    <property type="project" value="TreeGrafter"/>
</dbReference>
<keyword evidence="1" id="KW-0812">Transmembrane</keyword>